<name>A0A0A0BF94_9CELL</name>
<dbReference type="RefSeq" id="WP_034624217.1">
    <property type="nucleotide sequence ID" value="NZ_AXNT01000001.1"/>
</dbReference>
<sequence>MNPQNPDAADYRSRIRHALDSDDPLEGLIEEGEALLARVDAVAVPDVCLDVALVRAHRYERADDDADLQRAIVILRRGVASCGTGSWSAVPLLVNLGTALLRSFERHAQMSDLAEAIDCLVTARGVEGDFSSRSPVIHSSLGSALFRQAQATGGAEARDASISLLERAMQAASPGSAEWTQRQLNLCNPLFLRAEQGDQAALDRILRAADDLLPSADPSSTFEADILLVSSRACRLAFEWSDEVRYLHRALADYQQLLTHGDLTPNVAALARANYANALRAEYEVTGGVESLEEACEQLTAALDLLAGRPAEALKQSANLAKVLARRFEAMGDVADLRAAIRLHEEVVEAGSLGEHTLRVESKANLGTALLTLGRRTHDARATESGLATLAAALSEIEEVQDPGLVLAMGVLLGEHHLSTGRPDLAAGALRRALLALDQADVLSTGSSSRHRLLRRGAHAVQLAALALVRTGHPEDAVLVIEQGRARAVADALKLDVAAVDDLAASGSLQLASAYASTARELRAASHRLTGPQPERAVAEIRAHRGRLDALTRSIREVEGFEDFARPVDGATIRRAAGAAPLVYGCVTDFGSALLIVSGDGSVDVLDLPKLKHATVERLASEYLGALASLRGEHGVLDDVADVEKRWADALDTLTRWMGAAFMTRLCAVLAERHVTRAVLLLPGWLNLLPVSAARLSTGERTAVDALAWCYAPSAAALAGASAVAASSTARSAVLVGDPESSGVEPLASAAAEVDGARAAFSRTTVLRGSQATRDAVRGSLSLHDVAHFACHGLTDRADPLRSALLLAGDEQLTLGDLLHHRVSRMRLCVLSACDTAVVGEQAPDEYVSLPTGLVQAGAAGVIAAQWPVWDVAAAVLSIRLYAEWPREDPDPVSAFHDAQLWLRNATRREVERLVERQVSAVARGPLLDGLRHVGLDVRPFHDTQDWAAFAYVGC</sequence>
<dbReference type="STRING" id="1408250.Q760_00100"/>
<organism evidence="2 3">
    <name type="scientific">Cellulomonas cellasea DSM 20118</name>
    <dbReference type="NCBI Taxonomy" id="1408250"/>
    <lineage>
        <taxon>Bacteria</taxon>
        <taxon>Bacillati</taxon>
        <taxon>Actinomycetota</taxon>
        <taxon>Actinomycetes</taxon>
        <taxon>Micrococcales</taxon>
        <taxon>Cellulomonadaceae</taxon>
        <taxon>Cellulomonas</taxon>
    </lineage>
</organism>
<dbReference type="InterPro" id="IPR024983">
    <property type="entry name" value="CHAT_dom"/>
</dbReference>
<evidence type="ECO:0000313" key="2">
    <source>
        <dbReference type="EMBL" id="KGM03986.1"/>
    </source>
</evidence>
<dbReference type="OrthoDB" id="4149784at2"/>
<protein>
    <recommendedName>
        <fullName evidence="1">CHAT domain-containing protein</fullName>
    </recommendedName>
</protein>
<evidence type="ECO:0000259" key="1">
    <source>
        <dbReference type="Pfam" id="PF12770"/>
    </source>
</evidence>
<accession>A0A0A0BF94</accession>
<feature type="domain" description="CHAT" evidence="1">
    <location>
        <begin position="653"/>
        <end position="954"/>
    </location>
</feature>
<dbReference type="EMBL" id="AXNT01000001">
    <property type="protein sequence ID" value="KGM03986.1"/>
    <property type="molecule type" value="Genomic_DNA"/>
</dbReference>
<gene>
    <name evidence="2" type="ORF">Q760_00100</name>
</gene>
<dbReference type="Proteomes" id="UP000029833">
    <property type="component" value="Unassembled WGS sequence"/>
</dbReference>
<comment type="caution">
    <text evidence="2">The sequence shown here is derived from an EMBL/GenBank/DDBJ whole genome shotgun (WGS) entry which is preliminary data.</text>
</comment>
<keyword evidence="3" id="KW-1185">Reference proteome</keyword>
<reference evidence="2 3" key="1">
    <citation type="submission" date="2013-10" db="EMBL/GenBank/DDBJ databases">
        <authorList>
            <person name="Wang G."/>
            <person name="Zhuang W."/>
        </authorList>
    </citation>
    <scope>NUCLEOTIDE SEQUENCE [LARGE SCALE GENOMIC DNA]</scope>
    <source>
        <strain evidence="2 3">DSM 20118</strain>
    </source>
</reference>
<dbReference type="Pfam" id="PF12770">
    <property type="entry name" value="CHAT"/>
    <property type="match status" value="1"/>
</dbReference>
<evidence type="ECO:0000313" key="3">
    <source>
        <dbReference type="Proteomes" id="UP000029833"/>
    </source>
</evidence>
<dbReference type="AlphaFoldDB" id="A0A0A0BF94"/>
<proteinExistence type="predicted"/>